<gene>
    <name evidence="6" type="ORF">DK849_02890</name>
</gene>
<evidence type="ECO:0000256" key="4">
    <source>
        <dbReference type="ARBA" id="ARBA00047942"/>
    </source>
</evidence>
<dbReference type="GO" id="GO:0003677">
    <property type="term" value="F:DNA binding"/>
    <property type="evidence" value="ECO:0007669"/>
    <property type="project" value="InterPro"/>
</dbReference>
<dbReference type="GO" id="GO:0009007">
    <property type="term" value="F:site-specific DNA-methyltransferase (adenine-specific) activity"/>
    <property type="evidence" value="ECO:0007669"/>
    <property type="project" value="UniProtKB-EC"/>
</dbReference>
<dbReference type="AlphaFoldDB" id="A0A2Z4LMG8"/>
<protein>
    <recommendedName>
        <fullName evidence="1">site-specific DNA-methyltransferase (adenine-specific)</fullName>
        <ecNumber evidence="1">2.1.1.72</ecNumber>
    </recommendedName>
</protein>
<sequence length="514" mass="60084">MWNMLLSKFANYDMNKYFEDIDSKGLKTTWIDICNYLRNVDFSHIPEFFNFDNIHEVYEIGLARVDKTSKKKMGQYYTPKDVAKLMSQWFLELNGENICDVACGTGRLILEYLELLNYNEAKKMINDKKIYLYDLDETAMLICKTLISIKYGKESFANINTTCGDFLNEKIKLPHNSKVISNPPYAKIDTPLVSWKKTDISLKSKELYAIFIEKIIEESNAAVIISPFSFLSSNKFYLLREKMSLLGGGFVISFDNVPGTIFAGKKYGIFNSNKGNSVRAAITVFNKQETLGFKISPLIRFKTEQREEILKDSVLRATLPKYRQIINKHNDKFKKIDSKLLDLYNCWVSKSKFNINDFVLSNESQLFLDIPKTCRYYTTASSKKLNRANSFTLFFDNESVYDFCYCLINSSFAYWWWRIFEGAINLSSNTLKSIPLPINLLSLEDKKFFQKIRKEMTDIESHHIIKKNNCNMMQENIKFPDKYRNIINERILNILGLEMKTDELIEIHNNYFKI</sequence>
<reference evidence="7" key="1">
    <citation type="submission" date="2018-06" db="EMBL/GenBank/DDBJ databases">
        <title>Complete genome sequences of Mycoplasma anatis, M. anseris and M. cloacale type strains.</title>
        <authorList>
            <person name="Grozner D."/>
            <person name="Forro B."/>
            <person name="Sulyok K.M."/>
            <person name="Marton S."/>
            <person name="Kreizinger Z."/>
            <person name="Banyai K."/>
            <person name="Gyuranecz M."/>
        </authorList>
    </citation>
    <scope>NUCLEOTIDE SEQUENCE [LARGE SCALE GENOMIC DNA]</scope>
    <source>
        <strain evidence="7">NCTC 10199</strain>
    </source>
</reference>
<comment type="catalytic activity">
    <reaction evidence="4">
        <text>a 2'-deoxyadenosine in DNA + S-adenosyl-L-methionine = an N(6)-methyl-2'-deoxyadenosine in DNA + S-adenosyl-L-homocysteine + H(+)</text>
        <dbReference type="Rhea" id="RHEA:15197"/>
        <dbReference type="Rhea" id="RHEA-COMP:12418"/>
        <dbReference type="Rhea" id="RHEA-COMP:12419"/>
        <dbReference type="ChEBI" id="CHEBI:15378"/>
        <dbReference type="ChEBI" id="CHEBI:57856"/>
        <dbReference type="ChEBI" id="CHEBI:59789"/>
        <dbReference type="ChEBI" id="CHEBI:90615"/>
        <dbReference type="ChEBI" id="CHEBI:90616"/>
        <dbReference type="EC" id="2.1.1.72"/>
    </reaction>
</comment>
<evidence type="ECO:0000256" key="3">
    <source>
        <dbReference type="ARBA" id="ARBA00022679"/>
    </source>
</evidence>
<dbReference type="SUPFAM" id="SSF53335">
    <property type="entry name" value="S-adenosyl-L-methionine-dependent methyltransferases"/>
    <property type="match status" value="1"/>
</dbReference>
<evidence type="ECO:0000259" key="5">
    <source>
        <dbReference type="Pfam" id="PF02384"/>
    </source>
</evidence>
<keyword evidence="7" id="KW-1185">Reference proteome</keyword>
<dbReference type="PANTHER" id="PTHR33841">
    <property type="entry name" value="DNA METHYLTRANSFERASE YEEA-RELATED"/>
    <property type="match status" value="1"/>
</dbReference>
<dbReference type="KEGG" id="mclo:DK849_02890"/>
<dbReference type="GO" id="GO:0008170">
    <property type="term" value="F:N-methyltransferase activity"/>
    <property type="evidence" value="ECO:0007669"/>
    <property type="project" value="InterPro"/>
</dbReference>
<evidence type="ECO:0000313" key="6">
    <source>
        <dbReference type="EMBL" id="AWX42992.1"/>
    </source>
</evidence>
<dbReference type="Proteomes" id="UP000249865">
    <property type="component" value="Chromosome"/>
</dbReference>
<accession>A0A2Z4LMG8</accession>
<evidence type="ECO:0000256" key="2">
    <source>
        <dbReference type="ARBA" id="ARBA00022603"/>
    </source>
</evidence>
<dbReference type="GO" id="GO:0032259">
    <property type="term" value="P:methylation"/>
    <property type="evidence" value="ECO:0007669"/>
    <property type="project" value="UniProtKB-KW"/>
</dbReference>
<proteinExistence type="predicted"/>
<dbReference type="PRINTS" id="PR00507">
    <property type="entry name" value="N12N6MTFRASE"/>
</dbReference>
<keyword evidence="3" id="KW-0808">Transferase</keyword>
<dbReference type="InterPro" id="IPR029063">
    <property type="entry name" value="SAM-dependent_MTases_sf"/>
</dbReference>
<organism evidence="6 7">
    <name type="scientific">Metamycoplasma cloacale</name>
    <dbReference type="NCBI Taxonomy" id="92401"/>
    <lineage>
        <taxon>Bacteria</taxon>
        <taxon>Bacillati</taxon>
        <taxon>Mycoplasmatota</taxon>
        <taxon>Mycoplasmoidales</taxon>
        <taxon>Metamycoplasmataceae</taxon>
        <taxon>Metamycoplasma</taxon>
    </lineage>
</organism>
<evidence type="ECO:0000256" key="1">
    <source>
        <dbReference type="ARBA" id="ARBA00011900"/>
    </source>
</evidence>
<keyword evidence="2 6" id="KW-0489">Methyltransferase</keyword>
<feature type="domain" description="DNA methylase adenine-specific" evidence="5">
    <location>
        <begin position="52"/>
        <end position="241"/>
    </location>
</feature>
<dbReference type="Pfam" id="PF02384">
    <property type="entry name" value="N6_Mtase"/>
    <property type="match status" value="1"/>
</dbReference>
<dbReference type="EMBL" id="CP030103">
    <property type="protein sequence ID" value="AWX42992.1"/>
    <property type="molecule type" value="Genomic_DNA"/>
</dbReference>
<dbReference type="PANTHER" id="PTHR33841:SF1">
    <property type="entry name" value="DNA METHYLTRANSFERASE A"/>
    <property type="match status" value="1"/>
</dbReference>
<dbReference type="OrthoDB" id="32195at2"/>
<dbReference type="InterPro" id="IPR003356">
    <property type="entry name" value="DNA_methylase_A-5"/>
</dbReference>
<name>A0A2Z4LMG8_9BACT</name>
<dbReference type="Gene3D" id="3.40.50.150">
    <property type="entry name" value="Vaccinia Virus protein VP39"/>
    <property type="match status" value="1"/>
</dbReference>
<dbReference type="EC" id="2.1.1.72" evidence="1"/>
<dbReference type="InterPro" id="IPR050953">
    <property type="entry name" value="N4_N6_ade-DNA_methylase"/>
</dbReference>
<evidence type="ECO:0000313" key="7">
    <source>
        <dbReference type="Proteomes" id="UP000249865"/>
    </source>
</evidence>